<keyword evidence="1" id="KW-0472">Membrane</keyword>
<dbReference type="AlphaFoldDB" id="A0A9K3NBP9"/>
<sequence>MGFDYCIQFCQFVIAVMIGGVLLLLPGDVRLIVGICVIVDAR</sequence>
<evidence type="ECO:0000313" key="2">
    <source>
        <dbReference type="EMBL" id="KAF5794314.1"/>
    </source>
</evidence>
<dbReference type="EMBL" id="MNCJ02000323">
    <property type="protein sequence ID" value="KAF5794314.1"/>
    <property type="molecule type" value="Genomic_DNA"/>
</dbReference>
<dbReference type="Proteomes" id="UP000215914">
    <property type="component" value="Unassembled WGS sequence"/>
</dbReference>
<keyword evidence="1" id="KW-0812">Transmembrane</keyword>
<feature type="transmembrane region" description="Helical" evidence="1">
    <location>
        <begin position="12"/>
        <end position="39"/>
    </location>
</feature>
<reference evidence="2" key="2">
    <citation type="submission" date="2020-06" db="EMBL/GenBank/DDBJ databases">
        <title>Helianthus annuus Genome sequencing and assembly Release 2.</title>
        <authorList>
            <person name="Gouzy J."/>
            <person name="Langlade N."/>
            <person name="Munos S."/>
        </authorList>
    </citation>
    <scope>NUCLEOTIDE SEQUENCE</scope>
    <source>
        <tissue evidence="2">Leaves</tissue>
    </source>
</reference>
<name>A0A9K3NBP9_HELAN</name>
<organism evidence="2 3">
    <name type="scientific">Helianthus annuus</name>
    <name type="common">Common sunflower</name>
    <dbReference type="NCBI Taxonomy" id="4232"/>
    <lineage>
        <taxon>Eukaryota</taxon>
        <taxon>Viridiplantae</taxon>
        <taxon>Streptophyta</taxon>
        <taxon>Embryophyta</taxon>
        <taxon>Tracheophyta</taxon>
        <taxon>Spermatophyta</taxon>
        <taxon>Magnoliopsida</taxon>
        <taxon>eudicotyledons</taxon>
        <taxon>Gunneridae</taxon>
        <taxon>Pentapetalae</taxon>
        <taxon>asterids</taxon>
        <taxon>campanulids</taxon>
        <taxon>Asterales</taxon>
        <taxon>Asteraceae</taxon>
        <taxon>Asteroideae</taxon>
        <taxon>Heliantheae alliance</taxon>
        <taxon>Heliantheae</taxon>
        <taxon>Helianthus</taxon>
    </lineage>
</organism>
<proteinExistence type="predicted"/>
<evidence type="ECO:0000313" key="3">
    <source>
        <dbReference type="Proteomes" id="UP000215914"/>
    </source>
</evidence>
<reference evidence="2" key="1">
    <citation type="journal article" date="2017" name="Nature">
        <title>The sunflower genome provides insights into oil metabolism, flowering and Asterid evolution.</title>
        <authorList>
            <person name="Badouin H."/>
            <person name="Gouzy J."/>
            <person name="Grassa C.J."/>
            <person name="Murat F."/>
            <person name="Staton S.E."/>
            <person name="Cottret L."/>
            <person name="Lelandais-Briere C."/>
            <person name="Owens G.L."/>
            <person name="Carrere S."/>
            <person name="Mayjonade B."/>
            <person name="Legrand L."/>
            <person name="Gill N."/>
            <person name="Kane N.C."/>
            <person name="Bowers J.E."/>
            <person name="Hubner S."/>
            <person name="Bellec A."/>
            <person name="Berard A."/>
            <person name="Berges H."/>
            <person name="Blanchet N."/>
            <person name="Boniface M.C."/>
            <person name="Brunel D."/>
            <person name="Catrice O."/>
            <person name="Chaidir N."/>
            <person name="Claudel C."/>
            <person name="Donnadieu C."/>
            <person name="Faraut T."/>
            <person name="Fievet G."/>
            <person name="Helmstetter N."/>
            <person name="King M."/>
            <person name="Knapp S.J."/>
            <person name="Lai Z."/>
            <person name="Le Paslier M.C."/>
            <person name="Lippi Y."/>
            <person name="Lorenzon L."/>
            <person name="Mandel J.R."/>
            <person name="Marage G."/>
            <person name="Marchand G."/>
            <person name="Marquand E."/>
            <person name="Bret-Mestries E."/>
            <person name="Morien E."/>
            <person name="Nambeesan S."/>
            <person name="Nguyen T."/>
            <person name="Pegot-Espagnet P."/>
            <person name="Pouilly N."/>
            <person name="Raftis F."/>
            <person name="Sallet E."/>
            <person name="Schiex T."/>
            <person name="Thomas J."/>
            <person name="Vandecasteele C."/>
            <person name="Vares D."/>
            <person name="Vear F."/>
            <person name="Vautrin S."/>
            <person name="Crespi M."/>
            <person name="Mangin B."/>
            <person name="Burke J.M."/>
            <person name="Salse J."/>
            <person name="Munos S."/>
            <person name="Vincourt P."/>
            <person name="Rieseberg L.H."/>
            <person name="Langlade N.B."/>
        </authorList>
    </citation>
    <scope>NUCLEOTIDE SEQUENCE</scope>
    <source>
        <tissue evidence="2">Leaves</tissue>
    </source>
</reference>
<keyword evidence="3" id="KW-1185">Reference proteome</keyword>
<keyword evidence="1" id="KW-1133">Transmembrane helix</keyword>
<gene>
    <name evidence="2" type="ORF">HanXRQr2_Chr08g0326691</name>
</gene>
<protein>
    <submittedName>
        <fullName evidence="2">Uncharacterized protein</fullName>
    </submittedName>
</protein>
<dbReference type="Gramene" id="mRNA:HanXRQr2_Chr08g0326691">
    <property type="protein sequence ID" value="mRNA:HanXRQr2_Chr08g0326691"/>
    <property type="gene ID" value="HanXRQr2_Chr08g0326691"/>
</dbReference>
<comment type="caution">
    <text evidence="2">The sequence shown here is derived from an EMBL/GenBank/DDBJ whole genome shotgun (WGS) entry which is preliminary data.</text>
</comment>
<evidence type="ECO:0000256" key="1">
    <source>
        <dbReference type="SAM" id="Phobius"/>
    </source>
</evidence>
<accession>A0A9K3NBP9</accession>